<dbReference type="Pfam" id="PF17921">
    <property type="entry name" value="Integrase_H2C2"/>
    <property type="match status" value="1"/>
</dbReference>
<evidence type="ECO:0000313" key="2">
    <source>
        <dbReference type="EMBL" id="KAH9314138.1"/>
    </source>
</evidence>
<dbReference type="SUPFAM" id="SSF53098">
    <property type="entry name" value="Ribonuclease H-like"/>
    <property type="match status" value="1"/>
</dbReference>
<dbReference type="FunFam" id="1.10.340.70:FF:000001">
    <property type="entry name" value="Retrovirus-related Pol polyprotein from transposon gypsy-like Protein"/>
    <property type="match status" value="1"/>
</dbReference>
<dbReference type="PROSITE" id="PS50994">
    <property type="entry name" value="INTEGRASE"/>
    <property type="match status" value="1"/>
</dbReference>
<dbReference type="PANTHER" id="PTHR35046:SF18">
    <property type="entry name" value="RNA-DIRECTED DNA POLYMERASE"/>
    <property type="match status" value="1"/>
</dbReference>
<dbReference type="InterPro" id="IPR041588">
    <property type="entry name" value="Integrase_H2C2"/>
</dbReference>
<dbReference type="Pfam" id="PF00665">
    <property type="entry name" value="rve"/>
    <property type="match status" value="1"/>
</dbReference>
<dbReference type="Gene3D" id="1.10.340.70">
    <property type="match status" value="1"/>
</dbReference>
<evidence type="ECO:0000259" key="1">
    <source>
        <dbReference type="PROSITE" id="PS50994"/>
    </source>
</evidence>
<keyword evidence="3" id="KW-1185">Reference proteome</keyword>
<proteinExistence type="predicted"/>
<dbReference type="OMA" id="VHRACKT"/>
<sequence length="209" mass="24274">MDGIIQDDRYRVVDDLIFYKDRIFLVPGSKMKEKILRAVHDTPLAGHLGYFKTYRFIRERFAWKGMKDDVLNHVRECMVCQQTKSEQSFPAGLLQPLPIPEQKWESISMEFIIGLPLVHGHSYIYVVVDQLTKYAHFFSLPKGHEAVDVARIFYTSIFRLHGLPKNIVSDRDKIFMSTFWQEIFRLAGTELTPSTSYHPQTDGQTGDSQ</sequence>
<organism evidence="2 3">
    <name type="scientific">Taxus chinensis</name>
    <name type="common">Chinese yew</name>
    <name type="synonym">Taxus wallichiana var. chinensis</name>
    <dbReference type="NCBI Taxonomy" id="29808"/>
    <lineage>
        <taxon>Eukaryota</taxon>
        <taxon>Viridiplantae</taxon>
        <taxon>Streptophyta</taxon>
        <taxon>Embryophyta</taxon>
        <taxon>Tracheophyta</taxon>
        <taxon>Spermatophyta</taxon>
        <taxon>Pinopsida</taxon>
        <taxon>Pinidae</taxon>
        <taxon>Conifers II</taxon>
        <taxon>Cupressales</taxon>
        <taxon>Taxaceae</taxon>
        <taxon>Taxus</taxon>
    </lineage>
</organism>
<dbReference type="GO" id="GO:0015074">
    <property type="term" value="P:DNA integration"/>
    <property type="evidence" value="ECO:0007669"/>
    <property type="project" value="InterPro"/>
</dbReference>
<reference evidence="2 3" key="1">
    <citation type="journal article" date="2021" name="Nat. Plants">
        <title>The Taxus genome provides insights into paclitaxel biosynthesis.</title>
        <authorList>
            <person name="Xiong X."/>
            <person name="Gou J."/>
            <person name="Liao Q."/>
            <person name="Li Y."/>
            <person name="Zhou Q."/>
            <person name="Bi G."/>
            <person name="Li C."/>
            <person name="Du R."/>
            <person name="Wang X."/>
            <person name="Sun T."/>
            <person name="Guo L."/>
            <person name="Liang H."/>
            <person name="Lu P."/>
            <person name="Wu Y."/>
            <person name="Zhang Z."/>
            <person name="Ro D.K."/>
            <person name="Shang Y."/>
            <person name="Huang S."/>
            <person name="Yan J."/>
        </authorList>
    </citation>
    <scope>NUCLEOTIDE SEQUENCE [LARGE SCALE GENOMIC DNA]</scope>
    <source>
        <strain evidence="2">Ta-2019</strain>
    </source>
</reference>
<dbReference type="EMBL" id="JAHRHJ020000005">
    <property type="protein sequence ID" value="KAH9314138.1"/>
    <property type="molecule type" value="Genomic_DNA"/>
</dbReference>
<protein>
    <recommendedName>
        <fullName evidence="1">Integrase catalytic domain-containing protein</fullName>
    </recommendedName>
</protein>
<name>A0AA38G3F8_TAXCH</name>
<dbReference type="Gene3D" id="3.30.420.10">
    <property type="entry name" value="Ribonuclease H-like superfamily/Ribonuclease H"/>
    <property type="match status" value="1"/>
</dbReference>
<feature type="domain" description="Integrase catalytic" evidence="1">
    <location>
        <begin position="94"/>
        <end position="209"/>
    </location>
</feature>
<comment type="caution">
    <text evidence="2">The sequence shown here is derived from an EMBL/GenBank/DDBJ whole genome shotgun (WGS) entry which is preliminary data.</text>
</comment>
<evidence type="ECO:0000313" key="3">
    <source>
        <dbReference type="Proteomes" id="UP000824469"/>
    </source>
</evidence>
<gene>
    <name evidence="2" type="ORF">KI387_022765</name>
</gene>
<dbReference type="AlphaFoldDB" id="A0AA38G3F8"/>
<dbReference type="InterPro" id="IPR036397">
    <property type="entry name" value="RNaseH_sf"/>
</dbReference>
<dbReference type="InterPro" id="IPR001584">
    <property type="entry name" value="Integrase_cat-core"/>
</dbReference>
<dbReference type="GO" id="GO:0003676">
    <property type="term" value="F:nucleic acid binding"/>
    <property type="evidence" value="ECO:0007669"/>
    <property type="project" value="InterPro"/>
</dbReference>
<accession>A0AA38G3F8</accession>
<dbReference type="Proteomes" id="UP000824469">
    <property type="component" value="Unassembled WGS sequence"/>
</dbReference>
<dbReference type="InterPro" id="IPR012337">
    <property type="entry name" value="RNaseH-like_sf"/>
</dbReference>
<dbReference type="PANTHER" id="PTHR35046">
    <property type="entry name" value="ZINC KNUCKLE (CCHC-TYPE) FAMILY PROTEIN"/>
    <property type="match status" value="1"/>
</dbReference>